<keyword evidence="1" id="KW-0175">Coiled coil</keyword>
<accession>A0ABS3WFF3</accession>
<sequence>MTKSRDDQWTEQQDDILAQTIINNLENNGTQLEGFQVAAQLLQRTAAACGFRWNKEVRKRYLEEVKLAKERKAEIKGVQKSKPKSRVSKVPVGSGDLIGQVTSLIEQLVTENKDLRAQVEKQESEIAKLNYVLQKARDTMSAEVRLKAKAQI</sequence>
<gene>
    <name evidence="2" type="ORF">I8J29_22825</name>
</gene>
<evidence type="ECO:0000313" key="3">
    <source>
        <dbReference type="Proteomes" id="UP000670947"/>
    </source>
</evidence>
<comment type="caution">
    <text evidence="2">The sequence shown here is derived from an EMBL/GenBank/DDBJ whole genome shotgun (WGS) entry which is preliminary data.</text>
</comment>
<dbReference type="PANTHER" id="PTHR41302">
    <property type="entry name" value="PRESPORE-SPECIFIC TRANSCRIPTIONAL REGULATOR RSFA-RELATED"/>
    <property type="match status" value="1"/>
</dbReference>
<dbReference type="InterPro" id="IPR014243">
    <property type="entry name" value="RsfA-like"/>
</dbReference>
<dbReference type="RefSeq" id="WP_208849773.1">
    <property type="nucleotide sequence ID" value="NZ_JAGGDJ010000026.1"/>
</dbReference>
<organism evidence="2 3">
    <name type="scientific">Paenibacillus artemisiicola</name>
    <dbReference type="NCBI Taxonomy" id="1172618"/>
    <lineage>
        <taxon>Bacteria</taxon>
        <taxon>Bacillati</taxon>
        <taxon>Bacillota</taxon>
        <taxon>Bacilli</taxon>
        <taxon>Bacillales</taxon>
        <taxon>Paenibacillaceae</taxon>
        <taxon>Paenibacillus</taxon>
    </lineage>
</organism>
<proteinExistence type="predicted"/>
<keyword evidence="3" id="KW-1185">Reference proteome</keyword>
<protein>
    <recommendedName>
        <fullName evidence="4">RsfA family transcriptional regulator</fullName>
    </recommendedName>
</protein>
<name>A0ABS3WFF3_9BACL</name>
<dbReference type="EMBL" id="JAGGDJ010000026">
    <property type="protein sequence ID" value="MBO7747039.1"/>
    <property type="molecule type" value="Genomic_DNA"/>
</dbReference>
<evidence type="ECO:0000313" key="2">
    <source>
        <dbReference type="EMBL" id="MBO7747039.1"/>
    </source>
</evidence>
<dbReference type="PANTHER" id="PTHR41302:SF2">
    <property type="entry name" value="PRESPORE SPECIFIC TRANSCRIPTIONAL ACTIVATOR RSFA"/>
    <property type="match status" value="1"/>
</dbReference>
<dbReference type="Proteomes" id="UP000670947">
    <property type="component" value="Unassembled WGS sequence"/>
</dbReference>
<reference evidence="2 3" key="1">
    <citation type="submission" date="2021-03" db="EMBL/GenBank/DDBJ databases">
        <title>Paenibacillus artemisicola MWE-103 whole genome sequence.</title>
        <authorList>
            <person name="Ham Y.J."/>
        </authorList>
    </citation>
    <scope>NUCLEOTIDE SEQUENCE [LARGE SCALE GENOMIC DNA]</scope>
    <source>
        <strain evidence="2 3">MWE-103</strain>
    </source>
</reference>
<feature type="coiled-coil region" evidence="1">
    <location>
        <begin position="105"/>
        <end position="139"/>
    </location>
</feature>
<evidence type="ECO:0008006" key="4">
    <source>
        <dbReference type="Google" id="ProtNLM"/>
    </source>
</evidence>
<evidence type="ECO:0000256" key="1">
    <source>
        <dbReference type="SAM" id="Coils"/>
    </source>
</evidence>